<proteinExistence type="predicted"/>
<feature type="compositionally biased region" description="Basic and acidic residues" evidence="1">
    <location>
        <begin position="1"/>
        <end position="17"/>
    </location>
</feature>
<reference evidence="2 3" key="1">
    <citation type="submission" date="2020-03" db="EMBL/GenBank/DDBJ databases">
        <title>Genome mining and metabolic profiling illuminate the polycyclic tetramate macrolactams from Streptomyces koyangensis SCSIO 5802.</title>
        <authorList>
            <person name="Ding W."/>
        </authorList>
    </citation>
    <scope>NUCLEOTIDE SEQUENCE [LARGE SCALE GENOMIC DNA]</scope>
    <source>
        <strain evidence="2 3">SCSIO 5802</strain>
    </source>
</reference>
<name>A0ABX7EBH4_9ACTN</name>
<dbReference type="RefSeq" id="WP_162911762.1">
    <property type="nucleotide sequence ID" value="NZ_CP031742.1"/>
</dbReference>
<dbReference type="Proteomes" id="UP000596311">
    <property type="component" value="Chromosome"/>
</dbReference>
<accession>A0ABX7EBH4</accession>
<protein>
    <submittedName>
        <fullName evidence="2">Uncharacterized protein</fullName>
    </submittedName>
</protein>
<evidence type="ECO:0000313" key="2">
    <source>
        <dbReference type="EMBL" id="QRF01973.1"/>
    </source>
</evidence>
<evidence type="ECO:0000313" key="3">
    <source>
        <dbReference type="Proteomes" id="UP000596311"/>
    </source>
</evidence>
<sequence length="55" mass="5635">MTRTSTEHEATPPHVREPAPGAGKHRGPAAGNDEGAAPKGRHRKPSAASQEAEAA</sequence>
<feature type="region of interest" description="Disordered" evidence="1">
    <location>
        <begin position="1"/>
        <end position="55"/>
    </location>
</feature>
<keyword evidence="3" id="KW-1185">Reference proteome</keyword>
<dbReference type="GeneID" id="300118794"/>
<evidence type="ECO:0000256" key="1">
    <source>
        <dbReference type="SAM" id="MobiDB-lite"/>
    </source>
</evidence>
<organism evidence="2 3">
    <name type="scientific">Streptomyces koyangensis</name>
    <dbReference type="NCBI Taxonomy" id="188770"/>
    <lineage>
        <taxon>Bacteria</taxon>
        <taxon>Bacillati</taxon>
        <taxon>Actinomycetota</taxon>
        <taxon>Actinomycetes</taxon>
        <taxon>Kitasatosporales</taxon>
        <taxon>Streptomycetaceae</taxon>
        <taxon>Streptomyces</taxon>
        <taxon>Streptomyces aurantiacus group</taxon>
    </lineage>
</organism>
<dbReference type="EMBL" id="CP049945">
    <property type="protein sequence ID" value="QRF01973.1"/>
    <property type="molecule type" value="Genomic_DNA"/>
</dbReference>
<gene>
    <name evidence="2" type="ORF">G9U55_06925</name>
</gene>